<evidence type="ECO:0000256" key="4">
    <source>
        <dbReference type="ARBA" id="ARBA00022989"/>
    </source>
</evidence>
<gene>
    <name evidence="8" type="ORF">Q5741_05250</name>
</gene>
<evidence type="ECO:0000256" key="1">
    <source>
        <dbReference type="ARBA" id="ARBA00004236"/>
    </source>
</evidence>
<comment type="subcellular location">
    <subcellularLocation>
        <location evidence="1">Cell membrane</location>
    </subcellularLocation>
</comment>
<keyword evidence="4 7" id="KW-1133">Transmembrane helix</keyword>
<keyword evidence="2" id="KW-1003">Cell membrane</keyword>
<evidence type="ECO:0000256" key="2">
    <source>
        <dbReference type="ARBA" id="ARBA00022475"/>
    </source>
</evidence>
<keyword evidence="9" id="KW-1185">Reference proteome</keyword>
<keyword evidence="8" id="KW-0966">Cell projection</keyword>
<sequence length="168" mass="18944">MDTSSIVWNIITVIIVLAVIIVLIVYLIRFLSRKNNSWFSNRSVRILGGVGLGPNKSLQIIEIGSSIYLVGVGEDINLVDKVSDPEEVQLIVSLLEQEAASQRGALPPLVAKLASRLRKEQPAQDIELEDSSSFHEMFESKLKRMPDRREKLEQLRKEDNTTDRSRDS</sequence>
<evidence type="ECO:0000313" key="9">
    <source>
        <dbReference type="Proteomes" id="UP001240171"/>
    </source>
</evidence>
<accession>A0ABT9C9A3</accession>
<keyword evidence="5 7" id="KW-0472">Membrane</keyword>
<evidence type="ECO:0000256" key="7">
    <source>
        <dbReference type="SAM" id="Phobius"/>
    </source>
</evidence>
<organism evidence="8 9">
    <name type="scientific">Paenibacillus lacisoli</name>
    <dbReference type="NCBI Taxonomy" id="3064525"/>
    <lineage>
        <taxon>Bacteria</taxon>
        <taxon>Bacillati</taxon>
        <taxon>Bacillota</taxon>
        <taxon>Bacilli</taxon>
        <taxon>Bacillales</taxon>
        <taxon>Paenibacillaceae</taxon>
        <taxon>Paenibacillus</taxon>
    </lineage>
</organism>
<feature type="transmembrane region" description="Helical" evidence="7">
    <location>
        <begin position="6"/>
        <end position="28"/>
    </location>
</feature>
<dbReference type="Proteomes" id="UP001240171">
    <property type="component" value="Unassembled WGS sequence"/>
</dbReference>
<dbReference type="Pfam" id="PF04347">
    <property type="entry name" value="FliO"/>
    <property type="match status" value="1"/>
</dbReference>
<name>A0ABT9C9A3_9BACL</name>
<evidence type="ECO:0000256" key="5">
    <source>
        <dbReference type="ARBA" id="ARBA00023136"/>
    </source>
</evidence>
<dbReference type="InterPro" id="IPR022781">
    <property type="entry name" value="Flagellar_biosynth_FliO"/>
</dbReference>
<evidence type="ECO:0000256" key="6">
    <source>
        <dbReference type="SAM" id="MobiDB-lite"/>
    </source>
</evidence>
<feature type="region of interest" description="Disordered" evidence="6">
    <location>
        <begin position="139"/>
        <end position="168"/>
    </location>
</feature>
<proteinExistence type="predicted"/>
<keyword evidence="3 7" id="KW-0812">Transmembrane</keyword>
<dbReference type="EMBL" id="JAUQTB010000002">
    <property type="protein sequence ID" value="MDO7905821.1"/>
    <property type="molecule type" value="Genomic_DNA"/>
</dbReference>
<evidence type="ECO:0000313" key="8">
    <source>
        <dbReference type="EMBL" id="MDO7905821.1"/>
    </source>
</evidence>
<keyword evidence="8" id="KW-0969">Cilium</keyword>
<evidence type="ECO:0000256" key="3">
    <source>
        <dbReference type="ARBA" id="ARBA00022692"/>
    </source>
</evidence>
<reference evidence="8 9" key="1">
    <citation type="submission" date="2023-07" db="EMBL/GenBank/DDBJ databases">
        <title>Paenibacillus sp. JX-17 nov. isolated from soil.</title>
        <authorList>
            <person name="Wan Y."/>
            <person name="Liu B."/>
        </authorList>
    </citation>
    <scope>NUCLEOTIDE SEQUENCE [LARGE SCALE GENOMIC DNA]</scope>
    <source>
        <strain evidence="8 9">JX-17</strain>
    </source>
</reference>
<comment type="caution">
    <text evidence="8">The sequence shown here is derived from an EMBL/GenBank/DDBJ whole genome shotgun (WGS) entry which is preliminary data.</text>
</comment>
<dbReference type="RefSeq" id="WP_305023018.1">
    <property type="nucleotide sequence ID" value="NZ_JAUQTB010000002.1"/>
</dbReference>
<protein>
    <submittedName>
        <fullName evidence="8">Flagellar biosynthetic protein FliO</fullName>
    </submittedName>
</protein>
<keyword evidence="8" id="KW-0282">Flagellum</keyword>